<proteinExistence type="inferred from homology"/>
<reference evidence="13" key="1">
    <citation type="submission" date="2025-08" db="UniProtKB">
        <authorList>
            <consortium name="Ensembl"/>
        </authorList>
    </citation>
    <scope>IDENTIFICATION</scope>
</reference>
<keyword evidence="6" id="KW-0862">Zinc</keyword>
<keyword evidence="10" id="KW-0732">Signal</keyword>
<dbReference type="InterPro" id="IPR050753">
    <property type="entry name" value="Peptidase_M14_domain"/>
</dbReference>
<dbReference type="Pfam" id="PF13620">
    <property type="entry name" value="CarboxypepD_reg"/>
    <property type="match status" value="1"/>
</dbReference>
<dbReference type="PROSITE" id="PS01286">
    <property type="entry name" value="FA58C_2"/>
    <property type="match status" value="1"/>
</dbReference>
<dbReference type="Gene3D" id="2.60.40.1120">
    <property type="entry name" value="Carboxypeptidase-like, regulatory domain"/>
    <property type="match status" value="1"/>
</dbReference>
<dbReference type="GO" id="GO:0016485">
    <property type="term" value="P:protein processing"/>
    <property type="evidence" value="ECO:0007669"/>
    <property type="project" value="TreeGrafter"/>
</dbReference>
<dbReference type="PANTHER" id="PTHR11532">
    <property type="entry name" value="PROTEASE M14 CARBOXYPEPTIDASE"/>
    <property type="match status" value="1"/>
</dbReference>
<dbReference type="PANTHER" id="PTHR11532:SF94">
    <property type="entry name" value="CARBOXYPEPTIDASE D-LIKE"/>
    <property type="match status" value="1"/>
</dbReference>
<dbReference type="FunFam" id="2.60.40.1120:FF:000009">
    <property type="entry name" value="adipocyte enhancer-binding protein 1"/>
    <property type="match status" value="1"/>
</dbReference>
<dbReference type="PRINTS" id="PR00765">
    <property type="entry name" value="CRBOXYPTASEA"/>
</dbReference>
<dbReference type="InterPro" id="IPR057246">
    <property type="entry name" value="CARBOXYPEPT_ZN_1"/>
</dbReference>
<dbReference type="GO" id="GO:0006518">
    <property type="term" value="P:peptide metabolic process"/>
    <property type="evidence" value="ECO:0007669"/>
    <property type="project" value="TreeGrafter"/>
</dbReference>
<evidence type="ECO:0000256" key="3">
    <source>
        <dbReference type="ARBA" id="ARBA00022645"/>
    </source>
</evidence>
<dbReference type="OMA" id="ERCTVHI"/>
<feature type="chain" id="PRO_5034945901" evidence="10">
    <location>
        <begin position="31"/>
        <end position="714"/>
    </location>
</feature>
<comment type="similarity">
    <text evidence="2 9">Belongs to the peptidase M14 family.</text>
</comment>
<dbReference type="CDD" id="cd11308">
    <property type="entry name" value="Peptidase_M14NE-CP-C_like"/>
    <property type="match status" value="1"/>
</dbReference>
<keyword evidence="7" id="KW-0482">Metalloprotease</keyword>
<dbReference type="SMART" id="SM00231">
    <property type="entry name" value="FA58C"/>
    <property type="match status" value="1"/>
</dbReference>
<evidence type="ECO:0000256" key="5">
    <source>
        <dbReference type="ARBA" id="ARBA00022801"/>
    </source>
</evidence>
<evidence type="ECO:0000313" key="14">
    <source>
        <dbReference type="Proteomes" id="UP000694388"/>
    </source>
</evidence>
<feature type="domain" description="F5/8 type C" evidence="11">
    <location>
        <begin position="37"/>
        <end position="196"/>
    </location>
</feature>
<dbReference type="InterPro" id="IPR000834">
    <property type="entry name" value="Peptidase_M14"/>
</dbReference>
<protein>
    <submittedName>
        <fullName evidence="13">Carboxypeptidase X, M14 family member 1</fullName>
    </submittedName>
</protein>
<keyword evidence="8" id="KW-0325">Glycoprotein</keyword>
<evidence type="ECO:0000256" key="8">
    <source>
        <dbReference type="ARBA" id="ARBA00023180"/>
    </source>
</evidence>
<evidence type="ECO:0000256" key="9">
    <source>
        <dbReference type="PROSITE-ProRule" id="PRU01379"/>
    </source>
</evidence>
<dbReference type="Gene3D" id="3.40.630.10">
    <property type="entry name" value="Zn peptidases"/>
    <property type="match status" value="1"/>
</dbReference>
<evidence type="ECO:0000259" key="12">
    <source>
        <dbReference type="PROSITE" id="PS52035"/>
    </source>
</evidence>
<evidence type="ECO:0000256" key="6">
    <source>
        <dbReference type="ARBA" id="ARBA00022833"/>
    </source>
</evidence>
<dbReference type="Proteomes" id="UP000694388">
    <property type="component" value="Unplaced"/>
</dbReference>
<dbReference type="Ensembl" id="ENSEBUT00000022196.1">
    <property type="protein sequence ID" value="ENSEBUP00000021620.1"/>
    <property type="gene ID" value="ENSEBUG00000013348.1"/>
</dbReference>
<dbReference type="Pfam" id="PF00246">
    <property type="entry name" value="Peptidase_M14"/>
    <property type="match status" value="1"/>
</dbReference>
<dbReference type="SUPFAM" id="SSF53187">
    <property type="entry name" value="Zn-dependent exopeptidases"/>
    <property type="match status" value="1"/>
</dbReference>
<dbReference type="CDD" id="cd00057">
    <property type="entry name" value="FA58C"/>
    <property type="match status" value="1"/>
</dbReference>
<dbReference type="Pfam" id="PF00754">
    <property type="entry name" value="F5_F8_type_C"/>
    <property type="match status" value="1"/>
</dbReference>
<comment type="cofactor">
    <cofactor evidence="1">
        <name>Zn(2+)</name>
        <dbReference type="ChEBI" id="CHEBI:29105"/>
    </cofactor>
</comment>
<accession>A0A8C4QYS0</accession>
<dbReference type="SUPFAM" id="SSF49464">
    <property type="entry name" value="Carboxypeptidase regulatory domain-like"/>
    <property type="match status" value="1"/>
</dbReference>
<dbReference type="InterPro" id="IPR008979">
    <property type="entry name" value="Galactose-bd-like_sf"/>
</dbReference>
<dbReference type="GO" id="GO:0004181">
    <property type="term" value="F:metallocarboxypeptidase activity"/>
    <property type="evidence" value="ECO:0007669"/>
    <property type="project" value="InterPro"/>
</dbReference>
<organism evidence="13 14">
    <name type="scientific">Eptatretus burgeri</name>
    <name type="common">Inshore hagfish</name>
    <dbReference type="NCBI Taxonomy" id="7764"/>
    <lineage>
        <taxon>Eukaryota</taxon>
        <taxon>Metazoa</taxon>
        <taxon>Chordata</taxon>
        <taxon>Craniata</taxon>
        <taxon>Vertebrata</taxon>
        <taxon>Cyclostomata</taxon>
        <taxon>Myxini</taxon>
        <taxon>Myxiniformes</taxon>
        <taxon>Myxinidae</taxon>
        <taxon>Eptatretinae</taxon>
        <taxon>Eptatretus</taxon>
    </lineage>
</organism>
<dbReference type="AlphaFoldDB" id="A0A8C4QYS0"/>
<evidence type="ECO:0000256" key="10">
    <source>
        <dbReference type="SAM" id="SignalP"/>
    </source>
</evidence>
<keyword evidence="4" id="KW-0479">Metal-binding</keyword>
<name>A0A8C4QYS0_EPTBU</name>
<dbReference type="InterPro" id="IPR008969">
    <property type="entry name" value="CarboxyPept-like_regulatory"/>
</dbReference>
<dbReference type="SMART" id="SM00631">
    <property type="entry name" value="Zn_pept"/>
    <property type="match status" value="1"/>
</dbReference>
<keyword evidence="3" id="KW-0121">Carboxypeptidase</keyword>
<dbReference type="PROSITE" id="PS50022">
    <property type="entry name" value="FA58C_3"/>
    <property type="match status" value="1"/>
</dbReference>
<dbReference type="PROSITE" id="PS52035">
    <property type="entry name" value="PEPTIDASE_M14"/>
    <property type="match status" value="1"/>
</dbReference>
<evidence type="ECO:0000313" key="13">
    <source>
        <dbReference type="Ensembl" id="ENSEBUP00000021620.1"/>
    </source>
</evidence>
<evidence type="ECO:0000256" key="7">
    <source>
        <dbReference type="ARBA" id="ARBA00023049"/>
    </source>
</evidence>
<feature type="signal peptide" evidence="10">
    <location>
        <begin position="1"/>
        <end position="30"/>
    </location>
</feature>
<feature type="domain" description="Peptidase M14" evidence="12">
    <location>
        <begin position="220"/>
        <end position="596"/>
    </location>
</feature>
<dbReference type="PROSITE" id="PS00133">
    <property type="entry name" value="CARBOXYPEPT_ZN_2"/>
    <property type="match status" value="1"/>
</dbReference>
<evidence type="ECO:0000256" key="4">
    <source>
        <dbReference type="ARBA" id="ARBA00022723"/>
    </source>
</evidence>
<evidence type="ECO:0000256" key="2">
    <source>
        <dbReference type="ARBA" id="ARBA00005988"/>
    </source>
</evidence>
<feature type="active site" description="Proton donor/acceptor" evidence="9">
    <location>
        <position position="566"/>
    </location>
</feature>
<evidence type="ECO:0000256" key="1">
    <source>
        <dbReference type="ARBA" id="ARBA00001947"/>
    </source>
</evidence>
<keyword evidence="5" id="KW-0378">Hydrolase</keyword>
<dbReference type="PROSITE" id="PS00132">
    <property type="entry name" value="CARBOXYPEPT_ZN_1"/>
    <property type="match status" value="1"/>
</dbReference>
<dbReference type="PROSITE" id="PS01285">
    <property type="entry name" value="FA58C_1"/>
    <property type="match status" value="1"/>
</dbReference>
<dbReference type="InterPro" id="IPR000421">
    <property type="entry name" value="FA58C"/>
</dbReference>
<dbReference type="Gene3D" id="2.60.120.260">
    <property type="entry name" value="Galactose-binding domain-like"/>
    <property type="match status" value="1"/>
</dbReference>
<evidence type="ECO:0000259" key="11">
    <source>
        <dbReference type="PROSITE" id="PS50022"/>
    </source>
</evidence>
<dbReference type="InterPro" id="IPR057247">
    <property type="entry name" value="CARBOXYPEPT_ZN_2"/>
</dbReference>
<dbReference type="GeneTree" id="ENSGT00940000156141"/>
<dbReference type="SUPFAM" id="SSF49785">
    <property type="entry name" value="Galactose-binding domain-like"/>
    <property type="match status" value="1"/>
</dbReference>
<keyword evidence="14" id="KW-1185">Reference proteome</keyword>
<keyword evidence="7" id="KW-0645">Protease</keyword>
<reference evidence="13" key="2">
    <citation type="submission" date="2025-09" db="UniProtKB">
        <authorList>
            <consortium name="Ensembl"/>
        </authorList>
    </citation>
    <scope>IDENTIFICATION</scope>
</reference>
<dbReference type="GO" id="GO:0008270">
    <property type="term" value="F:zinc ion binding"/>
    <property type="evidence" value="ECO:0007669"/>
    <property type="project" value="InterPro"/>
</dbReference>
<dbReference type="GO" id="GO:0005615">
    <property type="term" value="C:extracellular space"/>
    <property type="evidence" value="ECO:0007669"/>
    <property type="project" value="TreeGrafter"/>
</dbReference>
<sequence length="714" mass="81147">MMLFTRSMERKPHVLVLSLVLTLTRVWVQAVEVHDLGACPSLGLESFRVSDEQLSASSVKHLGQGAHRGRLNIQSGLVDDDRFDGAWCAADNDPNPWLSVDAGSLTFFTGVITQGRASIWSYHWVTSYKVQVSNDSESWVITKNGSEEMVYTGNFDQETAVLRLLPEPTSARYIRVLPVTWRINGSVCLRLEIMGCPLKDLKEKAASLNKSVSEEYLDFRHHNYEAMKKLLAGVHSDCPNVTRLYWLGRSTQRRRLYVFEMSENPGVHEAGEPEFRYVAGMHGNEVLGRELLLLLAQYICWHYRQGDERILRLLRTTRIHLLPSMNPDGYEKAYHKVPRLYPDPEMYLWPGCCCSFSFGTFLDFSQFWKTFSERCTVHIQISQGLRLLQGSELAGWAEGRWTTIGYDLNHNFADLNTILWDAEDRGYIPDIFPNHYITIPEWYSGINTSAVAVETRAVISWMESIPFVLGGNLHGGELVVTYPFDCVRSYGVESEPSPTADESLFRWLATSYASLHPTMSNAARPCHTDDFRPGQGIINGGAWHTVPGSMNDFSYLHTNCFELTMELSCDKFPSVVELPAEWELNQESLLTFMEQVHRGIKGFVRDPDGNGIPDAIIRVHGINHDVRTATDGDYWRMLNPGTYRLTAMALGFRSSTTSCSVHYEPHASHCDFTLTRRNKPSLQRLLARLGQSGAVAMAQKRHQRAYRKRLHFRV</sequence>